<dbReference type="GO" id="GO:0008270">
    <property type="term" value="F:zinc ion binding"/>
    <property type="evidence" value="ECO:0007669"/>
    <property type="project" value="InterPro"/>
</dbReference>
<dbReference type="InterPro" id="IPR027268">
    <property type="entry name" value="Peptidase_M4/M1_CTD_sf"/>
</dbReference>
<evidence type="ECO:0000256" key="4">
    <source>
        <dbReference type="ARBA" id="ARBA00022670"/>
    </source>
</evidence>
<evidence type="ECO:0000313" key="12">
    <source>
        <dbReference type="EMBL" id="PYI08797.1"/>
    </source>
</evidence>
<dbReference type="Gene3D" id="1.10.390.10">
    <property type="entry name" value="Neutral Protease Domain 2"/>
    <property type="match status" value="1"/>
</dbReference>
<organism evidence="12 13">
    <name type="scientific">Aspergillus sclerotiicarbonarius (strain CBS 121057 / IBT 28362)</name>
    <dbReference type="NCBI Taxonomy" id="1448318"/>
    <lineage>
        <taxon>Eukaryota</taxon>
        <taxon>Fungi</taxon>
        <taxon>Dikarya</taxon>
        <taxon>Ascomycota</taxon>
        <taxon>Pezizomycotina</taxon>
        <taxon>Eurotiomycetes</taxon>
        <taxon>Eurotiomycetidae</taxon>
        <taxon>Eurotiales</taxon>
        <taxon>Aspergillaceae</taxon>
        <taxon>Aspergillus</taxon>
        <taxon>Aspergillus subgen. Circumdati</taxon>
    </lineage>
</organism>
<dbReference type="AlphaFoldDB" id="A0A319EF03"/>
<keyword evidence="4" id="KW-0645">Protease</keyword>
<dbReference type="VEuPathDB" id="FungiDB:BO78DRAFT_468281"/>
<dbReference type="Gene3D" id="2.60.40.1730">
    <property type="entry name" value="tricorn interacting facor f3 domain"/>
    <property type="match status" value="1"/>
</dbReference>
<dbReference type="GO" id="GO:0004301">
    <property type="term" value="F:epoxide hydrolase activity"/>
    <property type="evidence" value="ECO:0007669"/>
    <property type="project" value="TreeGrafter"/>
</dbReference>
<dbReference type="EMBL" id="KZ826332">
    <property type="protein sequence ID" value="PYI08797.1"/>
    <property type="molecule type" value="Genomic_DNA"/>
</dbReference>
<comment type="cofactor">
    <cofactor evidence="10">
        <name>Zn(2+)</name>
        <dbReference type="ChEBI" id="CHEBI:29105"/>
    </cofactor>
    <text evidence="10">Binds 1 zinc ion per subunit.</text>
</comment>
<dbReference type="InterPro" id="IPR049980">
    <property type="entry name" value="LTA4H_cat"/>
</dbReference>
<dbReference type="Proteomes" id="UP000248423">
    <property type="component" value="Unassembled WGS sequence"/>
</dbReference>
<dbReference type="Pfam" id="PF01433">
    <property type="entry name" value="Peptidase_M1"/>
    <property type="match status" value="1"/>
</dbReference>
<dbReference type="SMART" id="SM01263">
    <property type="entry name" value="Leuk-A4-hydro_C"/>
    <property type="match status" value="1"/>
</dbReference>
<evidence type="ECO:0000256" key="2">
    <source>
        <dbReference type="ARBA" id="ARBA00010136"/>
    </source>
</evidence>
<proteinExistence type="inferred from homology"/>
<evidence type="ECO:0000256" key="8">
    <source>
        <dbReference type="ARBA" id="ARBA00023049"/>
    </source>
</evidence>
<keyword evidence="7 10" id="KW-0862">Zinc</keyword>
<dbReference type="InterPro" id="IPR014782">
    <property type="entry name" value="Peptidase_M1_dom"/>
</dbReference>
<name>A0A319EF03_ASPSB</name>
<evidence type="ECO:0000256" key="10">
    <source>
        <dbReference type="PIRSR" id="PIRSR634015-3"/>
    </source>
</evidence>
<feature type="active site" description="Proton donor" evidence="9">
    <location>
        <position position="388"/>
    </location>
</feature>
<dbReference type="PANTHER" id="PTHR45726">
    <property type="entry name" value="LEUKOTRIENE A-4 HYDROLASE"/>
    <property type="match status" value="1"/>
</dbReference>
<evidence type="ECO:0000256" key="5">
    <source>
        <dbReference type="ARBA" id="ARBA00022723"/>
    </source>
</evidence>
<evidence type="ECO:0000256" key="7">
    <source>
        <dbReference type="ARBA" id="ARBA00022833"/>
    </source>
</evidence>
<feature type="binding site" evidence="10">
    <location>
        <position position="322"/>
    </location>
    <ligand>
        <name>Zn(2+)</name>
        <dbReference type="ChEBI" id="CHEBI:29105"/>
        <note>catalytic</note>
    </ligand>
</feature>
<keyword evidence="3" id="KW-0963">Cytoplasm</keyword>
<dbReference type="GO" id="GO:0006508">
    <property type="term" value="P:proteolysis"/>
    <property type="evidence" value="ECO:0007669"/>
    <property type="project" value="UniProtKB-KW"/>
</dbReference>
<gene>
    <name evidence="12" type="ORF">BO78DRAFT_468281</name>
</gene>
<dbReference type="InterPro" id="IPR015211">
    <property type="entry name" value="Peptidase_M1_C"/>
</dbReference>
<dbReference type="GO" id="GO:0008237">
    <property type="term" value="F:metallopeptidase activity"/>
    <property type="evidence" value="ECO:0007669"/>
    <property type="project" value="UniProtKB-KW"/>
</dbReference>
<dbReference type="Gene3D" id="3.30.2010.30">
    <property type="match status" value="1"/>
</dbReference>
<comment type="similarity">
    <text evidence="2">Belongs to the peptidase M1 family.</text>
</comment>
<feature type="active site" description="Proton acceptor" evidence="9">
    <location>
        <position position="300"/>
    </location>
</feature>
<dbReference type="Gene3D" id="1.25.40.320">
    <property type="entry name" value="Peptidase M1, leukotriene A4 hydrolase/aminopeptidase C-terminal domain"/>
    <property type="match status" value="1"/>
</dbReference>
<dbReference type="OrthoDB" id="79562at2759"/>
<feature type="binding site" evidence="10">
    <location>
        <position position="299"/>
    </location>
    <ligand>
        <name>Zn(2+)</name>
        <dbReference type="ChEBI" id="CHEBI:29105"/>
        <note>catalytic</note>
    </ligand>
</feature>
<evidence type="ECO:0000259" key="11">
    <source>
        <dbReference type="SMART" id="SM01263"/>
    </source>
</evidence>
<dbReference type="InterPro" id="IPR001930">
    <property type="entry name" value="Peptidase_M1"/>
</dbReference>
<dbReference type="STRING" id="1448318.A0A319EF03"/>
<keyword evidence="8" id="KW-0482">Metalloprotease</keyword>
<dbReference type="GO" id="GO:0005829">
    <property type="term" value="C:cytosol"/>
    <property type="evidence" value="ECO:0007669"/>
    <property type="project" value="TreeGrafter"/>
</dbReference>
<dbReference type="InterPro" id="IPR016024">
    <property type="entry name" value="ARM-type_fold"/>
</dbReference>
<dbReference type="FunFam" id="3.30.2010.30:FF:000001">
    <property type="entry name" value="Leukotriene A(4) hydrolase"/>
    <property type="match status" value="1"/>
</dbReference>
<keyword evidence="6" id="KW-0378">Hydrolase</keyword>
<dbReference type="SUPFAM" id="SSF63737">
    <property type="entry name" value="Leukotriene A4 hydrolase N-terminal domain"/>
    <property type="match status" value="1"/>
</dbReference>
<keyword evidence="13" id="KW-1185">Reference proteome</keyword>
<dbReference type="PANTHER" id="PTHR45726:SF3">
    <property type="entry name" value="LEUKOTRIENE A-4 HYDROLASE"/>
    <property type="match status" value="1"/>
</dbReference>
<dbReference type="PRINTS" id="PR00756">
    <property type="entry name" value="ALADIPTASE"/>
</dbReference>
<dbReference type="SUPFAM" id="SSF48371">
    <property type="entry name" value="ARM repeat"/>
    <property type="match status" value="1"/>
</dbReference>
<reference evidence="12 13" key="1">
    <citation type="submission" date="2018-02" db="EMBL/GenBank/DDBJ databases">
        <title>The genomes of Aspergillus section Nigri reveals drivers in fungal speciation.</title>
        <authorList>
            <consortium name="DOE Joint Genome Institute"/>
            <person name="Vesth T.C."/>
            <person name="Nybo J."/>
            <person name="Theobald S."/>
            <person name="Brandl J."/>
            <person name="Frisvad J.C."/>
            <person name="Nielsen K.F."/>
            <person name="Lyhne E.K."/>
            <person name="Kogle M.E."/>
            <person name="Kuo A."/>
            <person name="Riley R."/>
            <person name="Clum A."/>
            <person name="Nolan M."/>
            <person name="Lipzen A."/>
            <person name="Salamov A."/>
            <person name="Henrissat B."/>
            <person name="Wiebenga A."/>
            <person name="De vries R.P."/>
            <person name="Grigoriev I.V."/>
            <person name="Mortensen U.H."/>
            <person name="Andersen M.R."/>
            <person name="Baker S.E."/>
        </authorList>
    </citation>
    <scope>NUCLEOTIDE SEQUENCE [LARGE SCALE GENOMIC DNA]</scope>
    <source>
        <strain evidence="12 13">CBS 121057</strain>
    </source>
</reference>
<feature type="domain" description="Peptidase M1 leukotriene A4 hydrolase/aminopeptidase C-terminal" evidence="11">
    <location>
        <begin position="469"/>
        <end position="612"/>
    </location>
</feature>
<evidence type="ECO:0000256" key="6">
    <source>
        <dbReference type="ARBA" id="ARBA00022801"/>
    </source>
</evidence>
<accession>A0A319EF03</accession>
<dbReference type="Pfam" id="PF17900">
    <property type="entry name" value="Peptidase_M1_N"/>
    <property type="match status" value="1"/>
</dbReference>
<comment type="subcellular location">
    <subcellularLocation>
        <location evidence="1">Cytoplasm</location>
    </subcellularLocation>
</comment>
<dbReference type="CDD" id="cd09599">
    <property type="entry name" value="M1_LTA4H"/>
    <property type="match status" value="1"/>
</dbReference>
<dbReference type="Pfam" id="PF09127">
    <property type="entry name" value="Leuk-A4-hydro_C"/>
    <property type="match status" value="1"/>
</dbReference>
<keyword evidence="5 10" id="KW-0479">Metal-binding</keyword>
<sequence length="618" mass="70476">MCGNYPVADVNSLSNFHQVTTRHTELELTIDFEQAIVGGSTVTTLECITDISQIIFDTSYLVIKSAAVGTRPLQWELKSYSPPNGCPLHVHLDRRYRSGETLQLRIEFQTTTESTGLQWFSPSQTDDKKYPYTFSQCEPVHARAIFPCQDTPSVKTTFDIGVSSPLPVVASGVPEHSLLFHPVENYPEIKHYTFKQDIPISNYLFAVASGNMVGEQIGPKSYLYCTPGDMPACREELKPDLQKIMDAAEKLIFEYPWPLYNLVILPRSFHLGGMENPIFNFYSATVISGDRANINVVAHEFAHSFSGNLVTNASWEHFWLNEGWTVYIERFILREVRGETEETLRALVGWQELEYGIESYGGENSLDTTMVLNFRDKRPDDIMSTIVYEKGYTFLRHLETTVGRGKWLPFVPYYFAKFSQKSVDSTQFKNTVLEFFESDTDAFAKLTEVNWDMWYHKPGAIPKPDLRSTIYDDCQSLARKWAPESATSVLQPCATDVEGWSVCQVLVFLDELLQKPDLISLKLVNAMNLEYKWSKSTNLEVLTRYLRVALRAGDKRVLAQTEEVLGQTGRMKFVRPLLEGIMSIDGQLAVRVYQRYKAFYHPTCLRLIEGILENQGLL</sequence>
<dbReference type="GO" id="GO:0004177">
    <property type="term" value="F:aminopeptidase activity"/>
    <property type="evidence" value="ECO:0007669"/>
    <property type="project" value="TreeGrafter"/>
</dbReference>
<dbReference type="InterPro" id="IPR045357">
    <property type="entry name" value="Aminopeptidase_N-like_N"/>
</dbReference>
<evidence type="ECO:0000256" key="3">
    <source>
        <dbReference type="ARBA" id="ARBA00022490"/>
    </source>
</evidence>
<dbReference type="InterPro" id="IPR038502">
    <property type="entry name" value="M1_LTA-4_hydro/amino_C_sf"/>
</dbReference>
<dbReference type="InterPro" id="IPR042097">
    <property type="entry name" value="Aminopeptidase_N-like_N_sf"/>
</dbReference>
<evidence type="ECO:0000256" key="1">
    <source>
        <dbReference type="ARBA" id="ARBA00004496"/>
    </source>
</evidence>
<evidence type="ECO:0000256" key="9">
    <source>
        <dbReference type="PIRSR" id="PIRSR634015-1"/>
    </source>
</evidence>
<dbReference type="InterPro" id="IPR034015">
    <property type="entry name" value="M1_LTA4H"/>
</dbReference>
<protein>
    <submittedName>
        <fullName evidence="12">Zincin</fullName>
    </submittedName>
</protein>
<feature type="binding site" evidence="10">
    <location>
        <position position="303"/>
    </location>
    <ligand>
        <name>Zn(2+)</name>
        <dbReference type="ChEBI" id="CHEBI:29105"/>
        <note>catalytic</note>
    </ligand>
</feature>
<evidence type="ECO:0000313" key="13">
    <source>
        <dbReference type="Proteomes" id="UP000248423"/>
    </source>
</evidence>
<dbReference type="SUPFAM" id="SSF55486">
    <property type="entry name" value="Metalloproteases ('zincins'), catalytic domain"/>
    <property type="match status" value="1"/>
</dbReference>